<name>A0ACC1CQ89_9NEOP</name>
<proteinExistence type="predicted"/>
<organism evidence="1 2">
    <name type="scientific">Dendrolimus kikuchii</name>
    <dbReference type="NCBI Taxonomy" id="765133"/>
    <lineage>
        <taxon>Eukaryota</taxon>
        <taxon>Metazoa</taxon>
        <taxon>Ecdysozoa</taxon>
        <taxon>Arthropoda</taxon>
        <taxon>Hexapoda</taxon>
        <taxon>Insecta</taxon>
        <taxon>Pterygota</taxon>
        <taxon>Neoptera</taxon>
        <taxon>Endopterygota</taxon>
        <taxon>Lepidoptera</taxon>
        <taxon>Glossata</taxon>
        <taxon>Ditrysia</taxon>
        <taxon>Bombycoidea</taxon>
        <taxon>Lasiocampidae</taxon>
        <taxon>Dendrolimus</taxon>
    </lineage>
</organism>
<protein>
    <submittedName>
        <fullName evidence="1">Uncharacterized protein</fullName>
    </submittedName>
</protein>
<dbReference type="Proteomes" id="UP000824533">
    <property type="component" value="Linkage Group LG19"/>
</dbReference>
<evidence type="ECO:0000313" key="1">
    <source>
        <dbReference type="EMBL" id="KAJ0173646.1"/>
    </source>
</evidence>
<evidence type="ECO:0000313" key="2">
    <source>
        <dbReference type="Proteomes" id="UP000824533"/>
    </source>
</evidence>
<sequence length="417" mass="47980">MISRHWKLFVALMLSHIISVFGNNCCPEGQYVLQRNNTCWEPVSNVTTPIISVFCKDSIKMFAGFQVNKMGNLELELSENYVESFGPSIFCVGNQTNMKDVNLTKVRSVVIICIEEEEKAIIDDKILGYCMIISVIFLTATTVIYAALPELRDLHGKSLINFCGSLAIGLAILVMIKIMEYIDMDLCAVRGFLTYFFILTSFFWSNAISIQVLRNTRCPTISDYGWREFVWYALYAWGCPALLTIIMAIINFHPGKHQKPGIGLNHCWFFSQKQQWYYMYSVMTILLIVNICIFIYTSIVIWRYTFTSNLTTALKYKFVLTVRLIIVMGLPWIFEMISTFYSKHIFWAIMDVFNALQGVLIFLLLVVCRKRVLKAMHRHGWLDCVSGQIEKFLATADDEEENVIQHTDVPMIDGNGR</sequence>
<reference evidence="1 2" key="1">
    <citation type="journal article" date="2021" name="Front. Genet.">
        <title>Chromosome-Level Genome Assembly Reveals Significant Gene Expansion in the Toll and IMD Signaling Pathways of Dendrolimus kikuchii.</title>
        <authorList>
            <person name="Zhou J."/>
            <person name="Wu P."/>
            <person name="Xiong Z."/>
            <person name="Liu N."/>
            <person name="Zhao N."/>
            <person name="Ji M."/>
            <person name="Qiu Y."/>
            <person name="Yang B."/>
        </authorList>
    </citation>
    <scope>NUCLEOTIDE SEQUENCE [LARGE SCALE GENOMIC DNA]</scope>
    <source>
        <strain evidence="1">Ann1</strain>
    </source>
</reference>
<gene>
    <name evidence="1" type="ORF">K1T71_010795</name>
</gene>
<dbReference type="EMBL" id="CM034405">
    <property type="protein sequence ID" value="KAJ0173646.1"/>
    <property type="molecule type" value="Genomic_DNA"/>
</dbReference>
<comment type="caution">
    <text evidence="1">The sequence shown here is derived from an EMBL/GenBank/DDBJ whole genome shotgun (WGS) entry which is preliminary data.</text>
</comment>
<accession>A0ACC1CQ89</accession>
<keyword evidence="2" id="KW-1185">Reference proteome</keyword>